<proteinExistence type="predicted"/>
<feature type="chain" id="PRO_5039593681" evidence="2">
    <location>
        <begin position="23"/>
        <end position="184"/>
    </location>
</feature>
<name>A0A9D2MV82_9FIRM</name>
<organism evidence="3 4">
    <name type="scientific">Candidatus Acutalibacter pullicola</name>
    <dbReference type="NCBI Taxonomy" id="2838417"/>
    <lineage>
        <taxon>Bacteria</taxon>
        <taxon>Bacillati</taxon>
        <taxon>Bacillota</taxon>
        <taxon>Clostridia</taxon>
        <taxon>Eubacteriales</taxon>
        <taxon>Acutalibacteraceae</taxon>
        <taxon>Acutalibacter</taxon>
    </lineage>
</organism>
<gene>
    <name evidence="3" type="ORF">H9710_01470</name>
</gene>
<evidence type="ECO:0000313" key="3">
    <source>
        <dbReference type="EMBL" id="HJB97226.1"/>
    </source>
</evidence>
<protein>
    <submittedName>
        <fullName evidence="3">DUF4854 domain-containing protein</fullName>
    </submittedName>
</protein>
<dbReference type="Pfam" id="PF16146">
    <property type="entry name" value="DUF4854"/>
    <property type="match status" value="1"/>
</dbReference>
<reference evidence="3" key="1">
    <citation type="journal article" date="2021" name="PeerJ">
        <title>Extensive microbial diversity within the chicken gut microbiome revealed by metagenomics and culture.</title>
        <authorList>
            <person name="Gilroy R."/>
            <person name="Ravi A."/>
            <person name="Getino M."/>
            <person name="Pursley I."/>
            <person name="Horton D.L."/>
            <person name="Alikhan N.F."/>
            <person name="Baker D."/>
            <person name="Gharbi K."/>
            <person name="Hall N."/>
            <person name="Watson M."/>
            <person name="Adriaenssens E.M."/>
            <person name="Foster-Nyarko E."/>
            <person name="Jarju S."/>
            <person name="Secka A."/>
            <person name="Antonio M."/>
            <person name="Oren A."/>
            <person name="Chaudhuri R.R."/>
            <person name="La Ragione R."/>
            <person name="Hildebrand F."/>
            <person name="Pallen M.J."/>
        </authorList>
    </citation>
    <scope>NUCLEOTIDE SEQUENCE</scope>
    <source>
        <strain evidence="3">CHK185-1770</strain>
    </source>
</reference>
<evidence type="ECO:0000256" key="2">
    <source>
        <dbReference type="SAM" id="SignalP"/>
    </source>
</evidence>
<feature type="region of interest" description="Disordered" evidence="1">
    <location>
        <begin position="30"/>
        <end position="75"/>
    </location>
</feature>
<dbReference type="InterPro" id="IPR032327">
    <property type="entry name" value="DUF4854"/>
</dbReference>
<dbReference type="EMBL" id="DWXG01000009">
    <property type="protein sequence ID" value="HJB97226.1"/>
    <property type="molecule type" value="Genomic_DNA"/>
</dbReference>
<feature type="signal peptide" evidence="2">
    <location>
        <begin position="1"/>
        <end position="22"/>
    </location>
</feature>
<sequence length="184" mass="18946">MKKNIRAILGILLSICCLCSLAACSGGDETSTTSSGTSLSESSASQEATEPSAADSSVAEAEEPSSSAGESSEAASDTAMFASIEEYINSEEVKSQLDAMSTDELGVTVSADGNRLIYTFAFPEGTDTSGLAESLDAALETQASTFEMIASSLQEFVAVTDPIVVVTYTDSQGNVITSQEFTAP</sequence>
<evidence type="ECO:0000313" key="4">
    <source>
        <dbReference type="Proteomes" id="UP000826793"/>
    </source>
</evidence>
<comment type="caution">
    <text evidence="3">The sequence shown here is derived from an EMBL/GenBank/DDBJ whole genome shotgun (WGS) entry which is preliminary data.</text>
</comment>
<dbReference type="Proteomes" id="UP000826793">
    <property type="component" value="Unassembled WGS sequence"/>
</dbReference>
<dbReference type="AlphaFoldDB" id="A0A9D2MV82"/>
<accession>A0A9D2MV82</accession>
<dbReference type="PROSITE" id="PS51257">
    <property type="entry name" value="PROKAR_LIPOPROTEIN"/>
    <property type="match status" value="1"/>
</dbReference>
<keyword evidence="2" id="KW-0732">Signal</keyword>
<reference evidence="3" key="2">
    <citation type="submission" date="2021-04" db="EMBL/GenBank/DDBJ databases">
        <authorList>
            <person name="Gilroy R."/>
        </authorList>
    </citation>
    <scope>NUCLEOTIDE SEQUENCE</scope>
    <source>
        <strain evidence="3">CHK185-1770</strain>
    </source>
</reference>
<evidence type="ECO:0000256" key="1">
    <source>
        <dbReference type="SAM" id="MobiDB-lite"/>
    </source>
</evidence>